<reference evidence="14" key="1">
    <citation type="journal article" date="2020" name="Stud. Mycol.">
        <title>101 Dothideomycetes genomes: a test case for predicting lifestyles and emergence of pathogens.</title>
        <authorList>
            <person name="Haridas S."/>
            <person name="Albert R."/>
            <person name="Binder M."/>
            <person name="Bloem J."/>
            <person name="Labutti K."/>
            <person name="Salamov A."/>
            <person name="Andreopoulos B."/>
            <person name="Baker S."/>
            <person name="Barry K."/>
            <person name="Bills G."/>
            <person name="Bluhm B."/>
            <person name="Cannon C."/>
            <person name="Castanera R."/>
            <person name="Culley D."/>
            <person name="Daum C."/>
            <person name="Ezra D."/>
            <person name="Gonzalez J."/>
            <person name="Henrissat B."/>
            <person name="Kuo A."/>
            <person name="Liang C."/>
            <person name="Lipzen A."/>
            <person name="Lutzoni F."/>
            <person name="Magnuson J."/>
            <person name="Mondo S."/>
            <person name="Nolan M."/>
            <person name="Ohm R."/>
            <person name="Pangilinan J."/>
            <person name="Park H.-J."/>
            <person name="Ramirez L."/>
            <person name="Alfaro M."/>
            <person name="Sun H."/>
            <person name="Tritt A."/>
            <person name="Yoshinaga Y."/>
            <person name="Zwiers L.-H."/>
            <person name="Turgeon B."/>
            <person name="Goodwin S."/>
            <person name="Spatafora J."/>
            <person name="Crous P."/>
            <person name="Grigoriev I."/>
        </authorList>
    </citation>
    <scope>NUCLEOTIDE SEQUENCE</scope>
    <source>
        <strain evidence="14">CBS 480.64</strain>
    </source>
</reference>
<accession>A0A6A7C9U4</accession>
<dbReference type="GO" id="GO:0034039">
    <property type="term" value="F:8-oxo-7,8-dihydroguanine DNA N-glycosylase activity"/>
    <property type="evidence" value="ECO:0007669"/>
    <property type="project" value="TreeGrafter"/>
</dbReference>
<evidence type="ECO:0000256" key="1">
    <source>
        <dbReference type="ARBA" id="ARBA00004123"/>
    </source>
</evidence>
<evidence type="ECO:0000256" key="9">
    <source>
        <dbReference type="ARBA" id="ARBA00023268"/>
    </source>
</evidence>
<keyword evidence="15" id="KW-1185">Reference proteome</keyword>
<organism evidence="14 15">
    <name type="scientific">Piedraia hortae CBS 480.64</name>
    <dbReference type="NCBI Taxonomy" id="1314780"/>
    <lineage>
        <taxon>Eukaryota</taxon>
        <taxon>Fungi</taxon>
        <taxon>Dikarya</taxon>
        <taxon>Ascomycota</taxon>
        <taxon>Pezizomycotina</taxon>
        <taxon>Dothideomycetes</taxon>
        <taxon>Dothideomycetidae</taxon>
        <taxon>Capnodiales</taxon>
        <taxon>Piedraiaceae</taxon>
        <taxon>Piedraia</taxon>
    </lineage>
</organism>
<dbReference type="SUPFAM" id="SSF55945">
    <property type="entry name" value="TATA-box binding protein-like"/>
    <property type="match status" value="1"/>
</dbReference>
<protein>
    <recommendedName>
        <fullName evidence="3">DNA-(apurinic or apyrimidinic site) lyase</fullName>
        <ecNumber evidence="3">4.2.99.18</ecNumber>
    </recommendedName>
</protein>
<evidence type="ECO:0000256" key="12">
    <source>
        <dbReference type="SAM" id="MobiDB-lite"/>
    </source>
</evidence>
<dbReference type="PANTHER" id="PTHR10242:SF2">
    <property type="entry name" value="N-GLYCOSYLASE_DNA LYASE"/>
    <property type="match status" value="1"/>
</dbReference>
<dbReference type="SUPFAM" id="SSF48150">
    <property type="entry name" value="DNA-glycosylase"/>
    <property type="match status" value="1"/>
</dbReference>
<dbReference type="CDD" id="cd00056">
    <property type="entry name" value="ENDO3c"/>
    <property type="match status" value="1"/>
</dbReference>
<dbReference type="FunFam" id="1.10.1670.10:FF:000005">
    <property type="entry name" value="N-glycosylase/DNA lyase OGG1"/>
    <property type="match status" value="1"/>
</dbReference>
<proteinExistence type="inferred from homology"/>
<evidence type="ECO:0000256" key="10">
    <source>
        <dbReference type="ARBA" id="ARBA00023295"/>
    </source>
</evidence>
<dbReference type="SMART" id="SM00478">
    <property type="entry name" value="ENDO3c"/>
    <property type="match status" value="1"/>
</dbReference>
<sequence length="392" mass="43831">MAIPEWQTLNVALSELCLNTTLRCGQSFRWRQQAETWCIALYGRILILKQDADNLYFRSVPPDPVHPYSTKDLIEHYFNLGPSLALLYKHWSSRDAHFADKAPYFSGVRILRQDPWEALIGFICSSNNNIARIGKMVSSLCFRYGEKVGEIHGEPFFDFPSPEALAKYDVEAQLRALGFGYRSKYVHATACAVVKNGGESWLRSLSNPMPATDLSNEDDWDPAGRIGYRDAHAALLKLSGVGPKVADCVCLMGLGWGEAVPVDTHVWQIAKRHYNFFPSAGRKETGNLNKALYDQVANGFRTLWGREAGWAHSVLFAADLKIFKDRGKPGSTEADIELEPTEEMGTTDATAKEMGIRGMEAPSKKRKVKPEVETDGAIKQVVTAEKRRKART</sequence>
<comment type="catalytic activity">
    <reaction evidence="11">
        <text>2'-deoxyribonucleotide-(2'-deoxyribose 5'-phosphate)-2'-deoxyribonucleotide-DNA = a 3'-end 2'-deoxyribonucleotide-(2,3-dehydro-2,3-deoxyribose 5'-phosphate)-DNA + a 5'-end 5'-phospho-2'-deoxyribonucleoside-DNA + H(+)</text>
        <dbReference type="Rhea" id="RHEA:66592"/>
        <dbReference type="Rhea" id="RHEA-COMP:13180"/>
        <dbReference type="Rhea" id="RHEA-COMP:16897"/>
        <dbReference type="Rhea" id="RHEA-COMP:17067"/>
        <dbReference type="ChEBI" id="CHEBI:15378"/>
        <dbReference type="ChEBI" id="CHEBI:136412"/>
        <dbReference type="ChEBI" id="CHEBI:157695"/>
        <dbReference type="ChEBI" id="CHEBI:167181"/>
        <dbReference type="EC" id="4.2.99.18"/>
    </reaction>
</comment>
<evidence type="ECO:0000256" key="6">
    <source>
        <dbReference type="ARBA" id="ARBA00023204"/>
    </source>
</evidence>
<evidence type="ECO:0000259" key="13">
    <source>
        <dbReference type="SMART" id="SM00478"/>
    </source>
</evidence>
<dbReference type="OrthoDB" id="238681at2759"/>
<evidence type="ECO:0000256" key="7">
    <source>
        <dbReference type="ARBA" id="ARBA00023239"/>
    </source>
</evidence>
<dbReference type="GO" id="GO:0005634">
    <property type="term" value="C:nucleus"/>
    <property type="evidence" value="ECO:0007669"/>
    <property type="project" value="UniProtKB-SubCell"/>
</dbReference>
<dbReference type="EMBL" id="MU005961">
    <property type="protein sequence ID" value="KAF2863378.1"/>
    <property type="molecule type" value="Genomic_DNA"/>
</dbReference>
<evidence type="ECO:0000256" key="11">
    <source>
        <dbReference type="ARBA" id="ARBA00044632"/>
    </source>
</evidence>
<comment type="subcellular location">
    <subcellularLocation>
        <location evidence="1">Nucleus</location>
    </subcellularLocation>
</comment>
<dbReference type="Proteomes" id="UP000799421">
    <property type="component" value="Unassembled WGS sequence"/>
</dbReference>
<evidence type="ECO:0000256" key="8">
    <source>
        <dbReference type="ARBA" id="ARBA00023242"/>
    </source>
</evidence>
<dbReference type="Gene3D" id="3.30.310.40">
    <property type="match status" value="1"/>
</dbReference>
<gene>
    <name evidence="14" type="ORF">K470DRAFT_241490</name>
</gene>
<keyword evidence="4" id="KW-0227">DNA damage</keyword>
<dbReference type="GO" id="GO:0140078">
    <property type="term" value="F:class I DNA-(apurinic or apyrimidinic site) endonuclease activity"/>
    <property type="evidence" value="ECO:0007669"/>
    <property type="project" value="UniProtKB-EC"/>
</dbReference>
<evidence type="ECO:0000256" key="2">
    <source>
        <dbReference type="ARBA" id="ARBA00010679"/>
    </source>
</evidence>
<dbReference type="Gene3D" id="1.10.1670.10">
    <property type="entry name" value="Helix-hairpin-Helix base-excision DNA repair enzymes (C-terminal)"/>
    <property type="match status" value="1"/>
</dbReference>
<dbReference type="PANTHER" id="PTHR10242">
    <property type="entry name" value="8-OXOGUANINE DNA GLYCOSYLASE"/>
    <property type="match status" value="1"/>
</dbReference>
<dbReference type="GO" id="GO:0006289">
    <property type="term" value="P:nucleotide-excision repair"/>
    <property type="evidence" value="ECO:0007669"/>
    <property type="project" value="InterPro"/>
</dbReference>
<evidence type="ECO:0000313" key="15">
    <source>
        <dbReference type="Proteomes" id="UP000799421"/>
    </source>
</evidence>
<keyword evidence="7" id="KW-0456">Lyase</keyword>
<feature type="region of interest" description="Disordered" evidence="12">
    <location>
        <begin position="331"/>
        <end position="372"/>
    </location>
</feature>
<dbReference type="InterPro" id="IPR052054">
    <property type="entry name" value="Oxidative_DNA_repair_enzyme"/>
</dbReference>
<comment type="similarity">
    <text evidence="2">Belongs to the type-1 OGG1 family.</text>
</comment>
<feature type="domain" description="HhH-GPD" evidence="13">
    <location>
        <begin position="124"/>
        <end position="307"/>
    </location>
</feature>
<dbReference type="AlphaFoldDB" id="A0A6A7C9U4"/>
<dbReference type="InterPro" id="IPR012904">
    <property type="entry name" value="OGG_N"/>
</dbReference>
<dbReference type="InterPro" id="IPR003265">
    <property type="entry name" value="HhH-GPD_domain"/>
</dbReference>
<keyword evidence="10" id="KW-0326">Glycosidase</keyword>
<keyword evidence="5" id="KW-0378">Hydrolase</keyword>
<keyword evidence="9" id="KW-0511">Multifunctional enzyme</keyword>
<keyword evidence="8" id="KW-0539">Nucleus</keyword>
<dbReference type="GO" id="GO:0006285">
    <property type="term" value="P:base-excision repair, AP site formation"/>
    <property type="evidence" value="ECO:0007669"/>
    <property type="project" value="TreeGrafter"/>
</dbReference>
<dbReference type="Pfam" id="PF07934">
    <property type="entry name" value="OGG_N"/>
    <property type="match status" value="1"/>
</dbReference>
<dbReference type="EC" id="4.2.99.18" evidence="3"/>
<evidence type="ECO:0000256" key="3">
    <source>
        <dbReference type="ARBA" id="ARBA00012720"/>
    </source>
</evidence>
<dbReference type="Gene3D" id="1.10.340.30">
    <property type="entry name" value="Hypothetical protein, domain 2"/>
    <property type="match status" value="1"/>
</dbReference>
<keyword evidence="6" id="KW-0234">DNA repair</keyword>
<dbReference type="Pfam" id="PF00730">
    <property type="entry name" value="HhH-GPD"/>
    <property type="match status" value="1"/>
</dbReference>
<dbReference type="InterPro" id="IPR023170">
    <property type="entry name" value="HhH_base_excis_C"/>
</dbReference>
<evidence type="ECO:0000256" key="5">
    <source>
        <dbReference type="ARBA" id="ARBA00022801"/>
    </source>
</evidence>
<dbReference type="GO" id="GO:0003684">
    <property type="term" value="F:damaged DNA binding"/>
    <property type="evidence" value="ECO:0007669"/>
    <property type="project" value="InterPro"/>
</dbReference>
<dbReference type="InterPro" id="IPR011257">
    <property type="entry name" value="DNA_glycosylase"/>
</dbReference>
<name>A0A6A7C9U4_9PEZI</name>
<evidence type="ECO:0000256" key="4">
    <source>
        <dbReference type="ARBA" id="ARBA00022763"/>
    </source>
</evidence>
<evidence type="ECO:0000313" key="14">
    <source>
        <dbReference type="EMBL" id="KAF2863378.1"/>
    </source>
</evidence>